<evidence type="ECO:0000313" key="3">
    <source>
        <dbReference type="Proteomes" id="UP000646548"/>
    </source>
</evidence>
<comment type="caution">
    <text evidence="2">The sequence shown here is derived from an EMBL/GenBank/DDBJ whole genome shotgun (WGS) entry which is preliminary data.</text>
</comment>
<dbReference type="GO" id="GO:0016301">
    <property type="term" value="F:kinase activity"/>
    <property type="evidence" value="ECO:0007669"/>
    <property type="project" value="UniProtKB-KW"/>
</dbReference>
<gene>
    <name evidence="2" type="ORF">FQA47_007104</name>
</gene>
<feature type="region of interest" description="Disordered" evidence="1">
    <location>
        <begin position="56"/>
        <end position="77"/>
    </location>
</feature>
<evidence type="ECO:0000313" key="2">
    <source>
        <dbReference type="EMBL" id="KAF6717964.1"/>
    </source>
</evidence>
<organism evidence="2 3">
    <name type="scientific">Oryzias melastigma</name>
    <name type="common">Marine medaka</name>
    <dbReference type="NCBI Taxonomy" id="30732"/>
    <lineage>
        <taxon>Eukaryota</taxon>
        <taxon>Metazoa</taxon>
        <taxon>Chordata</taxon>
        <taxon>Craniata</taxon>
        <taxon>Vertebrata</taxon>
        <taxon>Euteleostomi</taxon>
        <taxon>Actinopterygii</taxon>
        <taxon>Neopterygii</taxon>
        <taxon>Teleostei</taxon>
        <taxon>Neoteleostei</taxon>
        <taxon>Acanthomorphata</taxon>
        <taxon>Ovalentaria</taxon>
        <taxon>Atherinomorphae</taxon>
        <taxon>Beloniformes</taxon>
        <taxon>Adrianichthyidae</taxon>
        <taxon>Oryziinae</taxon>
        <taxon>Oryzias</taxon>
    </lineage>
</organism>
<feature type="compositionally biased region" description="Acidic residues" evidence="1">
    <location>
        <begin position="58"/>
        <end position="76"/>
    </location>
</feature>
<protein>
    <submittedName>
        <fullName evidence="2">Adenylate kinase 9</fullName>
    </submittedName>
</protein>
<evidence type="ECO:0000256" key="1">
    <source>
        <dbReference type="SAM" id="MobiDB-lite"/>
    </source>
</evidence>
<proteinExistence type="predicted"/>
<dbReference type="SUPFAM" id="SSF52540">
    <property type="entry name" value="P-loop containing nucleoside triphosphate hydrolases"/>
    <property type="match status" value="1"/>
</dbReference>
<dbReference type="AlphaFoldDB" id="A0A834BV42"/>
<accession>A0A834BV42</accession>
<dbReference type="Pfam" id="PF12018">
    <property type="entry name" value="FAP206"/>
    <property type="match status" value="1"/>
</dbReference>
<keyword evidence="2" id="KW-0808">Transferase</keyword>
<dbReference type="Proteomes" id="UP000646548">
    <property type="component" value="Unassembled WGS sequence"/>
</dbReference>
<dbReference type="InterPro" id="IPR021897">
    <property type="entry name" value="FAP206"/>
</dbReference>
<dbReference type="InterPro" id="IPR027417">
    <property type="entry name" value="P-loop_NTPase"/>
</dbReference>
<dbReference type="EMBL" id="WKFB01000782">
    <property type="protein sequence ID" value="KAF6717964.1"/>
    <property type="molecule type" value="Genomic_DNA"/>
</dbReference>
<dbReference type="Gene3D" id="3.40.50.300">
    <property type="entry name" value="P-loop containing nucleotide triphosphate hydrolases"/>
    <property type="match status" value="1"/>
</dbReference>
<name>A0A834BV42_ORYME</name>
<keyword evidence="2" id="KW-0418">Kinase</keyword>
<reference evidence="2" key="1">
    <citation type="journal article" name="BMC Genomics">
        <title>Long-read sequencing and de novo genome assembly of marine medaka (Oryzias melastigma).</title>
        <authorList>
            <person name="Liang P."/>
            <person name="Saqib H.S.A."/>
            <person name="Ni X."/>
            <person name="Shen Y."/>
        </authorList>
    </citation>
    <scope>NUCLEOTIDE SEQUENCE</scope>
    <source>
        <strain evidence="2">Bigg-433</strain>
    </source>
</reference>
<sequence length="242" mass="27676">MQIVLPTTCFEPEIDGKSPENLTQQIISEMEKSFQHQSHKLSDFDLEEEENYFKALVDQEDEEENNSDISAAEEEDMHPKAKRLLGDTKHFCPVALKNHNVLHPCTDDIAARYRDRTFYFSSQEARDSFLQNPSHFVAHSEPLKPPALRIFMLGPRGSGKSSLSEELSQQLGLFHVQFIEMLQMMIVAKTKTRVSLVDEVVPWSDNFGDLEASIKKFSLGSEEQLEDRGSVQEVVKDLKREC</sequence>